<dbReference type="UniPathway" id="UPA00606"/>
<evidence type="ECO:0000259" key="6">
    <source>
        <dbReference type="Pfam" id="PF01048"/>
    </source>
</evidence>
<dbReference type="EMBL" id="JZEX01000046">
    <property type="protein sequence ID" value="KKB13155.1"/>
    <property type="molecule type" value="Genomic_DNA"/>
</dbReference>
<protein>
    <recommendedName>
        <fullName evidence="5">Purine nucleoside phosphorylase</fullName>
        <ecNumber evidence="5">2.4.2.1</ecNumber>
    </recommendedName>
    <alternativeName>
        <fullName evidence="5">Inosine-guanosine phosphorylase</fullName>
    </alternativeName>
</protein>
<dbReference type="Proteomes" id="UP000033632">
    <property type="component" value="Unassembled WGS sequence"/>
</dbReference>
<comment type="function">
    <text evidence="5">The purine nucleoside phosphorylases catalyze the phosphorolytic breakdown of the N-glycosidic bond in the beta-(deoxy)ribonucleoside molecules, with the formation of the corresponding free purine bases and pentose-1-phosphate.</text>
</comment>
<dbReference type="GO" id="GO:0004731">
    <property type="term" value="F:purine-nucleoside phosphorylase activity"/>
    <property type="evidence" value="ECO:0007669"/>
    <property type="project" value="UniProtKB-EC"/>
</dbReference>
<dbReference type="InterPro" id="IPR035994">
    <property type="entry name" value="Nucleoside_phosphorylase_sf"/>
</dbReference>
<keyword evidence="3 5" id="KW-0328">Glycosyltransferase</keyword>
<evidence type="ECO:0000256" key="4">
    <source>
        <dbReference type="ARBA" id="ARBA00022679"/>
    </source>
</evidence>
<dbReference type="OrthoDB" id="1523230at2"/>
<dbReference type="PIRSF" id="PIRSF000477">
    <property type="entry name" value="PurNPase"/>
    <property type="match status" value="1"/>
</dbReference>
<dbReference type="STRING" id="443610.VE25_03485"/>
<dbReference type="NCBIfam" id="NF006054">
    <property type="entry name" value="PRK08202.1"/>
    <property type="match status" value="1"/>
</dbReference>
<evidence type="ECO:0000256" key="2">
    <source>
        <dbReference type="ARBA" id="ARBA00006751"/>
    </source>
</evidence>
<name>A0A0F5FX81_9HYPH</name>
<gene>
    <name evidence="7" type="ORF">VE25_03485</name>
</gene>
<comment type="similarity">
    <text evidence="2 5">Belongs to the PNP/MTAP phosphorylase family.</text>
</comment>
<keyword evidence="8" id="KW-1185">Reference proteome</keyword>
<dbReference type="GO" id="GO:0009116">
    <property type="term" value="P:nucleoside metabolic process"/>
    <property type="evidence" value="ECO:0007669"/>
    <property type="project" value="InterPro"/>
</dbReference>
<evidence type="ECO:0000256" key="5">
    <source>
        <dbReference type="PIRNR" id="PIRNR000477"/>
    </source>
</evidence>
<dbReference type="NCBIfam" id="TIGR01697">
    <property type="entry name" value="PNPH-PUNA-XAPA"/>
    <property type="match status" value="1"/>
</dbReference>
<sequence>MSKAAKTIRKIAGSDPIEAAIVLGSGLSAIGDLIAEKIAIPFSELKGFPGGGVSGHGRDLLVGNLAGKRVAVLTGREHYYEHGNPAAMRPALKAMAELGASTLMLTNSAGSLDPAFAPGDLMLISDHINYAGMNPLIGEPTDRRFVNMVGCYDPDLRGKSRAVAERLGIKLGEGVYLWYSGPSFETVAEIQMAIRLGANAVGMSTAPEVILGRFLGLRVWACSSVTNMGAGLSNENISHEHTKIMAKQGAEKLARLIPALVEEL</sequence>
<dbReference type="Gene3D" id="3.40.50.1580">
    <property type="entry name" value="Nucleoside phosphorylase domain"/>
    <property type="match status" value="1"/>
</dbReference>
<dbReference type="PATRIC" id="fig|443610.3.peg.3177"/>
<evidence type="ECO:0000313" key="7">
    <source>
        <dbReference type="EMBL" id="KKB13155.1"/>
    </source>
</evidence>
<dbReference type="RefSeq" id="WP_046107196.1">
    <property type="nucleotide sequence ID" value="NZ_JZEX01000046.1"/>
</dbReference>
<evidence type="ECO:0000256" key="1">
    <source>
        <dbReference type="ARBA" id="ARBA00005058"/>
    </source>
</evidence>
<organism evidence="7 8">
    <name type="scientific">Devosia geojensis</name>
    <dbReference type="NCBI Taxonomy" id="443610"/>
    <lineage>
        <taxon>Bacteria</taxon>
        <taxon>Pseudomonadati</taxon>
        <taxon>Pseudomonadota</taxon>
        <taxon>Alphaproteobacteria</taxon>
        <taxon>Hyphomicrobiales</taxon>
        <taxon>Devosiaceae</taxon>
        <taxon>Devosia</taxon>
    </lineage>
</organism>
<dbReference type="PANTHER" id="PTHR11904">
    <property type="entry name" value="METHYLTHIOADENOSINE/PURINE NUCLEOSIDE PHOSPHORYLASE"/>
    <property type="match status" value="1"/>
</dbReference>
<evidence type="ECO:0000256" key="3">
    <source>
        <dbReference type="ARBA" id="ARBA00022676"/>
    </source>
</evidence>
<dbReference type="SUPFAM" id="SSF53167">
    <property type="entry name" value="Purine and uridine phosphorylases"/>
    <property type="match status" value="1"/>
</dbReference>
<proteinExistence type="inferred from homology"/>
<keyword evidence="4 5" id="KW-0808">Transferase</keyword>
<dbReference type="CDD" id="cd09009">
    <property type="entry name" value="PNP-EcPNPII_like"/>
    <property type="match status" value="1"/>
</dbReference>
<evidence type="ECO:0000313" key="8">
    <source>
        <dbReference type="Proteomes" id="UP000033632"/>
    </source>
</evidence>
<accession>A0A0F5FX81</accession>
<dbReference type="Pfam" id="PF01048">
    <property type="entry name" value="PNP_UDP_1"/>
    <property type="match status" value="1"/>
</dbReference>
<dbReference type="GO" id="GO:0005737">
    <property type="term" value="C:cytoplasm"/>
    <property type="evidence" value="ECO:0007669"/>
    <property type="project" value="TreeGrafter"/>
</dbReference>
<dbReference type="EC" id="2.4.2.1" evidence="5"/>
<dbReference type="InterPro" id="IPR000845">
    <property type="entry name" value="Nucleoside_phosphorylase_d"/>
</dbReference>
<reference evidence="7 8" key="1">
    <citation type="submission" date="2015-03" db="EMBL/GenBank/DDBJ databases">
        <authorList>
            <person name="Hassan Y.I."/>
            <person name="Lepp D."/>
            <person name="Li X.-Z."/>
            <person name="Zhou T."/>
        </authorList>
    </citation>
    <scope>NUCLEOTIDE SEQUENCE [LARGE SCALE GENOMIC DNA]</scope>
    <source>
        <strain evidence="7 8">BD-c194</strain>
    </source>
</reference>
<dbReference type="InterPro" id="IPR011268">
    <property type="entry name" value="Purine_phosphorylase"/>
</dbReference>
<dbReference type="AlphaFoldDB" id="A0A0F5FX81"/>
<dbReference type="PANTHER" id="PTHR11904:SF9">
    <property type="entry name" value="PURINE NUCLEOSIDE PHOSPHORYLASE-RELATED"/>
    <property type="match status" value="1"/>
</dbReference>
<feature type="domain" description="Nucleoside phosphorylase" evidence="6">
    <location>
        <begin position="19"/>
        <end position="261"/>
    </location>
</feature>
<comment type="pathway">
    <text evidence="1 5">Purine metabolism; purine nucleoside salvage.</text>
</comment>
<comment type="caution">
    <text evidence="7">The sequence shown here is derived from an EMBL/GenBank/DDBJ whole genome shotgun (WGS) entry which is preliminary data.</text>
</comment>